<dbReference type="RefSeq" id="WP_119014184.1">
    <property type="nucleotide sequence ID" value="NZ_QXNC01000029.1"/>
</dbReference>
<dbReference type="Gene3D" id="1.10.12.10">
    <property type="entry name" value="Lyase 2-enoyl-coa Hydratase, Chain A, domain 2"/>
    <property type="match status" value="1"/>
</dbReference>
<comment type="caution">
    <text evidence="3">The sequence shown here is derived from an EMBL/GenBank/DDBJ whole genome shotgun (WGS) entry which is preliminary data.</text>
</comment>
<dbReference type="NCBIfam" id="NF008506">
    <property type="entry name" value="PRK11423.1"/>
    <property type="match status" value="1"/>
</dbReference>
<dbReference type="InterPro" id="IPR029045">
    <property type="entry name" value="ClpP/crotonase-like_dom_sf"/>
</dbReference>
<dbReference type="CDD" id="cd06558">
    <property type="entry name" value="crotonase-like"/>
    <property type="match status" value="1"/>
</dbReference>
<name>A0A4R2N3L8_9BURK</name>
<gene>
    <name evidence="3" type="ORF">EV674_12945</name>
</gene>
<dbReference type="Pfam" id="PF00378">
    <property type="entry name" value="ECH_1"/>
    <property type="match status" value="1"/>
</dbReference>
<dbReference type="InterPro" id="IPR001753">
    <property type="entry name" value="Enoyl-CoA_hydra/iso"/>
</dbReference>
<evidence type="ECO:0000313" key="4">
    <source>
        <dbReference type="Proteomes" id="UP000295182"/>
    </source>
</evidence>
<protein>
    <submittedName>
        <fullName evidence="3">Methylmalonyl-CoA decarboxylase</fullName>
    </submittedName>
</protein>
<evidence type="ECO:0000256" key="2">
    <source>
        <dbReference type="ARBA" id="ARBA00023239"/>
    </source>
</evidence>
<evidence type="ECO:0000256" key="1">
    <source>
        <dbReference type="ARBA" id="ARBA00005254"/>
    </source>
</evidence>
<dbReference type="SUPFAM" id="SSF52096">
    <property type="entry name" value="ClpP/crotonase"/>
    <property type="match status" value="1"/>
</dbReference>
<dbReference type="AlphaFoldDB" id="A0A4R2N3L8"/>
<comment type="similarity">
    <text evidence="1">Belongs to the enoyl-CoA hydratase/isomerase family.</text>
</comment>
<organism evidence="3 4">
    <name type="scientific">Simplicispira metamorpha</name>
    <dbReference type="NCBI Taxonomy" id="80881"/>
    <lineage>
        <taxon>Bacteria</taxon>
        <taxon>Pseudomonadati</taxon>
        <taxon>Pseudomonadota</taxon>
        <taxon>Betaproteobacteria</taxon>
        <taxon>Burkholderiales</taxon>
        <taxon>Comamonadaceae</taxon>
        <taxon>Simplicispira</taxon>
    </lineage>
</organism>
<keyword evidence="4" id="KW-1185">Reference proteome</keyword>
<dbReference type="OrthoDB" id="2862111at2"/>
<dbReference type="EMBL" id="SLXH01000029">
    <property type="protein sequence ID" value="TCP14674.1"/>
    <property type="molecule type" value="Genomic_DNA"/>
</dbReference>
<sequence>MHTTSPLQVSATPTGPTRIQTEINDAIGTITLDHPSKRNALSEQMVQEIIQALHQFKAQGVRVTVIRAAPGARVWSAGHDVSELPEGGQDPLSWQDSLRTVIREVELFPGPVVALIEGGVWGGACELVFACDMVIATPEATFAATPAKLGVPYNVTGLLTFLNVAPPHIAKEMLFTGSPMSAARLERQGVINAVVPSEHITAHVFDMARTIAHNAPLAVGVMKEQLRILSSANAVSANDFERIQSLRRVVYNSHDYAEGIQAFKQKRPPHYQGD</sequence>
<dbReference type="GO" id="GO:0006635">
    <property type="term" value="P:fatty acid beta-oxidation"/>
    <property type="evidence" value="ECO:0007669"/>
    <property type="project" value="TreeGrafter"/>
</dbReference>
<keyword evidence="2" id="KW-0456">Lyase</keyword>
<dbReference type="PANTHER" id="PTHR11941">
    <property type="entry name" value="ENOYL-COA HYDRATASE-RELATED"/>
    <property type="match status" value="1"/>
</dbReference>
<dbReference type="PANTHER" id="PTHR11941:SF54">
    <property type="entry name" value="ENOYL-COA HYDRATASE, MITOCHONDRIAL"/>
    <property type="match status" value="1"/>
</dbReference>
<proteinExistence type="inferred from homology"/>
<dbReference type="Proteomes" id="UP000295182">
    <property type="component" value="Unassembled WGS sequence"/>
</dbReference>
<reference evidence="3 4" key="1">
    <citation type="submission" date="2019-03" db="EMBL/GenBank/DDBJ databases">
        <title>Genomic Encyclopedia of Type Strains, Phase IV (KMG-IV): sequencing the most valuable type-strain genomes for metagenomic binning, comparative biology and taxonomic classification.</title>
        <authorList>
            <person name="Goeker M."/>
        </authorList>
    </citation>
    <scope>NUCLEOTIDE SEQUENCE [LARGE SCALE GENOMIC DNA]</scope>
    <source>
        <strain evidence="3 4">DSM 1837</strain>
    </source>
</reference>
<dbReference type="GO" id="GO:0016829">
    <property type="term" value="F:lyase activity"/>
    <property type="evidence" value="ECO:0007669"/>
    <property type="project" value="UniProtKB-KW"/>
</dbReference>
<accession>A0A4R2N3L8</accession>
<dbReference type="InterPro" id="IPR014748">
    <property type="entry name" value="Enoyl-CoA_hydra_C"/>
</dbReference>
<evidence type="ECO:0000313" key="3">
    <source>
        <dbReference type="EMBL" id="TCP14674.1"/>
    </source>
</evidence>
<dbReference type="Gene3D" id="3.90.226.10">
    <property type="entry name" value="2-enoyl-CoA Hydratase, Chain A, domain 1"/>
    <property type="match status" value="1"/>
</dbReference>